<evidence type="ECO:0000313" key="2">
    <source>
        <dbReference type="EMBL" id="WIM70408.1"/>
    </source>
</evidence>
<keyword evidence="1" id="KW-0472">Membrane</keyword>
<gene>
    <name evidence="2" type="ORF">QP029_00585</name>
</gene>
<dbReference type="EMBL" id="CP126970">
    <property type="protein sequence ID" value="WIM70408.1"/>
    <property type="molecule type" value="Genomic_DNA"/>
</dbReference>
<protein>
    <recommendedName>
        <fullName evidence="4">Secreted protein</fullName>
    </recommendedName>
</protein>
<accession>A0ABY8VLM6</accession>
<organism evidence="2 3">
    <name type="scientific">Corynebacterium suedekumii</name>
    <dbReference type="NCBI Taxonomy" id="3049801"/>
    <lineage>
        <taxon>Bacteria</taxon>
        <taxon>Bacillati</taxon>
        <taxon>Actinomycetota</taxon>
        <taxon>Actinomycetes</taxon>
        <taxon>Mycobacteriales</taxon>
        <taxon>Corynebacteriaceae</taxon>
        <taxon>Corynebacterium</taxon>
    </lineage>
</organism>
<sequence length="93" mass="9459">MFEATLTLTVIAALGGGVAYASWPKNKGLAAVFAVIGVLAAAGAVLTAFLGAVVLVLKIIPVLVLAGVIWVAWKIFSGGSGTRTDHADVRPTR</sequence>
<reference evidence="2 3" key="1">
    <citation type="submission" date="2023-05" db="EMBL/GenBank/DDBJ databases">
        <title>Corynebacterium suedekumii sp. nov. and Corynebacterium breve sp. nov. isolated from raw cow's milk.</title>
        <authorList>
            <person name="Baer M.K."/>
            <person name="Mehl L."/>
            <person name="Hellmuth R."/>
            <person name="Marke G."/>
            <person name="Lipski A."/>
        </authorList>
    </citation>
    <scope>NUCLEOTIDE SEQUENCE [LARGE SCALE GENOMIC DNA]</scope>
    <source>
        <strain evidence="2 3">LM112</strain>
    </source>
</reference>
<keyword evidence="1" id="KW-0812">Transmembrane</keyword>
<feature type="transmembrane region" description="Helical" evidence="1">
    <location>
        <begin position="59"/>
        <end position="76"/>
    </location>
</feature>
<name>A0ABY8VLM6_9CORY</name>
<feature type="transmembrane region" description="Helical" evidence="1">
    <location>
        <begin position="31"/>
        <end position="52"/>
    </location>
</feature>
<keyword evidence="3" id="KW-1185">Reference proteome</keyword>
<dbReference type="RefSeq" id="WP_284874998.1">
    <property type="nucleotide sequence ID" value="NZ_CP126970.1"/>
</dbReference>
<evidence type="ECO:0000313" key="3">
    <source>
        <dbReference type="Proteomes" id="UP001238805"/>
    </source>
</evidence>
<evidence type="ECO:0000256" key="1">
    <source>
        <dbReference type="SAM" id="Phobius"/>
    </source>
</evidence>
<evidence type="ECO:0008006" key="4">
    <source>
        <dbReference type="Google" id="ProtNLM"/>
    </source>
</evidence>
<proteinExistence type="predicted"/>
<keyword evidence="1" id="KW-1133">Transmembrane helix</keyword>
<dbReference type="Proteomes" id="UP001238805">
    <property type="component" value="Chromosome"/>
</dbReference>